<accession>A0A8C1RIR3</accession>
<keyword evidence="1" id="KW-1133">Transmembrane helix</keyword>
<protein>
    <submittedName>
        <fullName evidence="2">Uncharacterized protein</fullName>
    </submittedName>
</protein>
<proteinExistence type="predicted"/>
<dbReference type="AlphaFoldDB" id="A0A8C1RIR3"/>
<keyword evidence="1" id="KW-0812">Transmembrane</keyword>
<dbReference type="Proteomes" id="UP000694427">
    <property type="component" value="Unplaced"/>
</dbReference>
<keyword evidence="1" id="KW-0472">Membrane</keyword>
<dbReference type="Ensembl" id="ENSCCRT00010128795.1">
    <property type="protein sequence ID" value="ENSCCRP00010115867.1"/>
    <property type="gene ID" value="ENSCCRG00010050856.1"/>
</dbReference>
<evidence type="ECO:0000256" key="1">
    <source>
        <dbReference type="SAM" id="Phobius"/>
    </source>
</evidence>
<sequence length="144" mass="16780">MPRFSAVQSSRSMLSDPVRMQRSHTLSVMRIFSEPMLMDQSFTLHARMSIKRVVSERRYVLSARTLSGREQRVSEHRVWFCDKAKEICVRAGWPCWSRNAPQTCPDKYGPRSLLHSSLCIFFRSLVLAFVYTGLVPWTLRVHDT</sequence>
<evidence type="ECO:0000313" key="3">
    <source>
        <dbReference type="Proteomes" id="UP000694427"/>
    </source>
</evidence>
<evidence type="ECO:0000313" key="2">
    <source>
        <dbReference type="Ensembl" id="ENSCCRP00010115867.1"/>
    </source>
</evidence>
<reference evidence="2" key="1">
    <citation type="submission" date="2025-08" db="UniProtKB">
        <authorList>
            <consortium name="Ensembl"/>
        </authorList>
    </citation>
    <scope>IDENTIFICATION</scope>
</reference>
<keyword evidence="3" id="KW-1185">Reference proteome</keyword>
<feature type="transmembrane region" description="Helical" evidence="1">
    <location>
        <begin position="120"/>
        <end position="139"/>
    </location>
</feature>
<reference evidence="2" key="2">
    <citation type="submission" date="2025-09" db="UniProtKB">
        <authorList>
            <consortium name="Ensembl"/>
        </authorList>
    </citation>
    <scope>IDENTIFICATION</scope>
</reference>
<organism evidence="2 3">
    <name type="scientific">Cyprinus carpio</name>
    <name type="common">Common carp</name>
    <dbReference type="NCBI Taxonomy" id="7962"/>
    <lineage>
        <taxon>Eukaryota</taxon>
        <taxon>Metazoa</taxon>
        <taxon>Chordata</taxon>
        <taxon>Craniata</taxon>
        <taxon>Vertebrata</taxon>
        <taxon>Euteleostomi</taxon>
        <taxon>Actinopterygii</taxon>
        <taxon>Neopterygii</taxon>
        <taxon>Teleostei</taxon>
        <taxon>Ostariophysi</taxon>
        <taxon>Cypriniformes</taxon>
        <taxon>Cyprinidae</taxon>
        <taxon>Cyprininae</taxon>
        <taxon>Cyprinus</taxon>
    </lineage>
</organism>
<name>A0A8C1RIR3_CYPCA</name>